<dbReference type="InterPro" id="IPR018513">
    <property type="entry name" value="Cell_synthase_bac"/>
</dbReference>
<dbReference type="GO" id="GO:0005886">
    <property type="term" value="C:plasma membrane"/>
    <property type="evidence" value="ECO:0007669"/>
    <property type="project" value="UniProtKB-SubCell"/>
</dbReference>
<protein>
    <submittedName>
        <fullName evidence="8">Cellulose biosynthesis cyclic di-GMP-binding regulatory protein BcsB</fullName>
    </submittedName>
</protein>
<comment type="subcellular location">
    <subcellularLocation>
        <location evidence="1">Cell membrane</location>
        <topology evidence="1">Single-pass membrane protein</topology>
    </subcellularLocation>
</comment>
<comment type="caution">
    <text evidence="8">The sequence shown here is derived from an EMBL/GenBank/DDBJ whole genome shotgun (WGS) entry which is preliminary data.</text>
</comment>
<evidence type="ECO:0000256" key="7">
    <source>
        <dbReference type="SAM" id="Phobius"/>
    </source>
</evidence>
<feature type="compositionally biased region" description="Pro residues" evidence="6">
    <location>
        <begin position="69"/>
        <end position="84"/>
    </location>
</feature>
<evidence type="ECO:0000256" key="6">
    <source>
        <dbReference type="SAM" id="MobiDB-lite"/>
    </source>
</evidence>
<evidence type="ECO:0000313" key="8">
    <source>
        <dbReference type="EMBL" id="NER27289.1"/>
    </source>
</evidence>
<evidence type="ECO:0000256" key="5">
    <source>
        <dbReference type="ARBA" id="ARBA00023136"/>
    </source>
</evidence>
<dbReference type="PANTHER" id="PTHR39083">
    <property type="entry name" value="CYCLIC DI-GMP-BINDING PROTEIN"/>
    <property type="match status" value="1"/>
</dbReference>
<feature type="region of interest" description="Disordered" evidence="6">
    <location>
        <begin position="63"/>
        <end position="155"/>
    </location>
</feature>
<dbReference type="Pfam" id="PF03170">
    <property type="entry name" value="BcsB"/>
    <property type="match status" value="1"/>
</dbReference>
<dbReference type="GO" id="GO:0006011">
    <property type="term" value="P:UDP-alpha-D-glucose metabolic process"/>
    <property type="evidence" value="ECO:0007669"/>
    <property type="project" value="InterPro"/>
</dbReference>
<evidence type="ECO:0000256" key="1">
    <source>
        <dbReference type="ARBA" id="ARBA00004162"/>
    </source>
</evidence>
<dbReference type="EMBL" id="JAAHFQ010000088">
    <property type="protein sequence ID" value="NER27289.1"/>
    <property type="molecule type" value="Genomic_DNA"/>
</dbReference>
<evidence type="ECO:0000256" key="2">
    <source>
        <dbReference type="ARBA" id="ARBA00022475"/>
    </source>
</evidence>
<evidence type="ECO:0000256" key="4">
    <source>
        <dbReference type="ARBA" id="ARBA00022989"/>
    </source>
</evidence>
<keyword evidence="2" id="KW-1003">Cell membrane</keyword>
<keyword evidence="5 7" id="KW-0472">Membrane</keyword>
<feature type="transmembrane region" description="Helical" evidence="7">
    <location>
        <begin position="844"/>
        <end position="866"/>
    </location>
</feature>
<reference evidence="8" key="1">
    <citation type="submission" date="2019-11" db="EMBL/GenBank/DDBJ databases">
        <title>Genomic insights into an expanded diversity of filamentous marine cyanobacteria reveals the extraordinary biosynthetic potential of Moorea and Okeania.</title>
        <authorList>
            <person name="Ferreira Leao T."/>
            <person name="Wang M."/>
            <person name="Moss N."/>
            <person name="Da Silva R."/>
            <person name="Sanders J."/>
            <person name="Nurk S."/>
            <person name="Gurevich A."/>
            <person name="Humphrey G."/>
            <person name="Reher R."/>
            <person name="Zhu Q."/>
            <person name="Belda-Ferre P."/>
            <person name="Glukhov E."/>
            <person name="Rex R."/>
            <person name="Dorrestein P.C."/>
            <person name="Knight R."/>
            <person name="Pevzner P."/>
            <person name="Gerwick W.H."/>
            <person name="Gerwick L."/>
        </authorList>
    </citation>
    <scope>NUCLEOTIDE SEQUENCE</scope>
    <source>
        <strain evidence="8">SIO1C4</strain>
    </source>
</reference>
<dbReference type="Gene3D" id="2.60.120.260">
    <property type="entry name" value="Galactose-binding domain-like"/>
    <property type="match status" value="2"/>
</dbReference>
<organism evidence="8">
    <name type="scientific">Symploca sp. SIO1C4</name>
    <dbReference type="NCBI Taxonomy" id="2607765"/>
    <lineage>
        <taxon>Bacteria</taxon>
        <taxon>Bacillati</taxon>
        <taxon>Cyanobacteriota</taxon>
        <taxon>Cyanophyceae</taxon>
        <taxon>Coleofasciculales</taxon>
        <taxon>Coleofasciculaceae</taxon>
        <taxon>Symploca</taxon>
    </lineage>
</organism>
<feature type="compositionally biased region" description="Low complexity" evidence="6">
    <location>
        <begin position="85"/>
        <end position="126"/>
    </location>
</feature>
<keyword evidence="4 7" id="KW-1133">Transmembrane helix</keyword>
<feature type="compositionally biased region" description="Polar residues" evidence="6">
    <location>
        <begin position="143"/>
        <end position="152"/>
    </location>
</feature>
<proteinExistence type="predicted"/>
<dbReference type="AlphaFoldDB" id="A0A6B3N2A4"/>
<sequence length="875" mass="97417">MKRLFCRPQTNTVSNHPKKRRPQLWLLLLCSTLVLVLGMSTTFVLAQSDRSLQEQENQLIREYALPSAPAKPPVYKPRPRPAPAPKQQSRPPAPKRSATPPATTRRAAPASAPAPTRQQNFAPARTQPRRSTPRPQAQPVRSAPNSTNQTAEADNIPVSRYELKFNRSPIVGNRLRLEGVHAEARLGFTRPRSWDPESVTAKALIRFRHSPELLKGSSMLTLKVNDTSVGTIALNRKPFVDSQPEGDSYKSEIGNEIFYIPRGLLQDYNDISLVAQQNNAKCSDSDDPELWTEILPDSHLSFEYKNKPTTLNFNNYPYPFFDEFSLDPNRVAYLLPRLSDAWLTAAPRLQAALGRFADFRPIETKLVEDIKQLEWGDRLMIIGTPADQPALKSLDLPFEISNNNLLDGEKSPLPADVGVLMLTTISDDGIPVLVATGNGTEGVIKAVQFLVQPDTRKLGTGPAILVTDAKEPPPPPLRQWPGYLPEQNTFQLSDLRTRVEGKPFKDITVRGSQAPIEFDFRALPDDRFKRGSSMNLIYSYGPQVNPRTSAVEVLIDDVLVRGKRLTNLDGENRQTLKVNLPSELIKPNSKLQVAFRLDPREPARCGKLTDDQLTGTLHADSSFQLNRETSVELPDLKLLQSGFPFTAPQDLSKTAIILPETPSDNELLTMLALSERLGKLSSSKGIGLEAYTAESIPPGVRDTHHLVGIGTQDNFPFQREFNSGSVRLGNFGLRQSTQASAQNLSDEDGMIQEIVSPNNRQLVILGILAQADSGLERVRQLFLKDPLFYQLEEDTAFISSQEEDTPSYDSNAYKIKFFNNASSTTRVEKTTPLSKASRFLQNNWYFLPLGIIAVAILLYGVLQLSLKRVSDQKGH</sequence>
<gene>
    <name evidence="8" type="ORF">F6J89_06530</name>
</gene>
<dbReference type="PANTHER" id="PTHR39083:SF1">
    <property type="entry name" value="CYCLIC DI-GMP-BINDING PROTEIN"/>
    <property type="match status" value="1"/>
</dbReference>
<keyword evidence="3 7" id="KW-0812">Transmembrane</keyword>
<evidence type="ECO:0000256" key="3">
    <source>
        <dbReference type="ARBA" id="ARBA00022692"/>
    </source>
</evidence>
<accession>A0A6B3N2A4</accession>
<name>A0A6B3N2A4_9CYAN</name>